<feature type="region of interest" description="Disordered" evidence="2">
    <location>
        <begin position="22"/>
        <end position="61"/>
    </location>
</feature>
<gene>
    <name evidence="5" type="primary">LOC122128690</name>
</gene>
<reference evidence="5" key="1">
    <citation type="submission" date="2025-08" db="UniProtKB">
        <authorList>
            <consortium name="RefSeq"/>
        </authorList>
    </citation>
    <scope>IDENTIFICATION</scope>
</reference>
<evidence type="ECO:0000259" key="3">
    <source>
        <dbReference type="Pfam" id="PF15235"/>
    </source>
</evidence>
<dbReference type="Proteomes" id="UP000515152">
    <property type="component" value="Chromosome 23"/>
</dbReference>
<feature type="region of interest" description="Disordered" evidence="2">
    <location>
        <begin position="359"/>
        <end position="429"/>
    </location>
</feature>
<feature type="domain" description="G protein-regulated inducer of neurite outgrowth C-terminal" evidence="3">
    <location>
        <begin position="424"/>
        <end position="521"/>
    </location>
</feature>
<dbReference type="PANTHER" id="PTHR15718">
    <property type="entry name" value="G PROTEIN-REGULATED INDUCER OF NEURITE OUTGROWTH C-TERMINAL DOMAIN-CONTAINING PROTEIN"/>
    <property type="match status" value="1"/>
</dbReference>
<dbReference type="KEGG" id="char:122128690"/>
<evidence type="ECO:0000313" key="5">
    <source>
        <dbReference type="RefSeq" id="XP_042559152.1"/>
    </source>
</evidence>
<dbReference type="PANTHER" id="PTHR15718:SF5">
    <property type="entry name" value="G PROTEIN-REGULATED INDUCER OF NEURITE OUTGROWTH 2"/>
    <property type="match status" value="1"/>
</dbReference>
<feature type="region of interest" description="Disordered" evidence="2">
    <location>
        <begin position="455"/>
        <end position="526"/>
    </location>
</feature>
<accession>A0A8M1K5Z2</accession>
<organism evidence="4 5">
    <name type="scientific">Clupea harengus</name>
    <name type="common">Atlantic herring</name>
    <dbReference type="NCBI Taxonomy" id="7950"/>
    <lineage>
        <taxon>Eukaryota</taxon>
        <taxon>Metazoa</taxon>
        <taxon>Chordata</taxon>
        <taxon>Craniata</taxon>
        <taxon>Vertebrata</taxon>
        <taxon>Euteleostomi</taxon>
        <taxon>Actinopterygii</taxon>
        <taxon>Neopterygii</taxon>
        <taxon>Teleostei</taxon>
        <taxon>Clupei</taxon>
        <taxon>Clupeiformes</taxon>
        <taxon>Clupeoidei</taxon>
        <taxon>Clupeidae</taxon>
        <taxon>Clupea</taxon>
    </lineage>
</organism>
<dbReference type="GeneID" id="122128690"/>
<feature type="region of interest" description="Disordered" evidence="2">
    <location>
        <begin position="201"/>
        <end position="228"/>
    </location>
</feature>
<dbReference type="RefSeq" id="XP_042559152.1">
    <property type="nucleotide sequence ID" value="XM_042703218.1"/>
</dbReference>
<dbReference type="GO" id="GO:0005886">
    <property type="term" value="C:plasma membrane"/>
    <property type="evidence" value="ECO:0007669"/>
    <property type="project" value="TreeGrafter"/>
</dbReference>
<feature type="compositionally biased region" description="Basic and acidic residues" evidence="2">
    <location>
        <begin position="473"/>
        <end position="493"/>
    </location>
</feature>
<evidence type="ECO:0000256" key="1">
    <source>
        <dbReference type="ARBA" id="ARBA00002358"/>
    </source>
</evidence>
<dbReference type="Pfam" id="PF15235">
    <property type="entry name" value="GRIN_C"/>
    <property type="match status" value="1"/>
</dbReference>
<dbReference type="InterPro" id="IPR026646">
    <property type="entry name" value="GPRIN2-like/GPRIN3"/>
</dbReference>
<proteinExistence type="predicted"/>
<dbReference type="InterPro" id="IPR032745">
    <property type="entry name" value="GRIN_C"/>
</dbReference>
<dbReference type="OrthoDB" id="10049175at2759"/>
<keyword evidence="4" id="KW-1185">Reference proteome</keyword>
<comment type="function">
    <text evidence="1">May be involved in neurite outgrowth.</text>
</comment>
<name>A0A8M1K5Z2_CLUHA</name>
<evidence type="ECO:0000256" key="2">
    <source>
        <dbReference type="SAM" id="MobiDB-lite"/>
    </source>
</evidence>
<dbReference type="AlphaFoldDB" id="A0A8M1K5Z2"/>
<dbReference type="GO" id="GO:0031175">
    <property type="term" value="P:neuron projection development"/>
    <property type="evidence" value="ECO:0007669"/>
    <property type="project" value="TreeGrafter"/>
</dbReference>
<sequence>MFFYRNSQVTMAESNHCTSKFLPRGTHVELGGSGPESDDDEDVDERDPPIMSLSKSSTNVVAGPPQRMELAWLRPDLRKSASAQRPRSLAGSGVNMSASKFGILSGGSPLLLQERSSLGSGGSSPDTVIWRGGSRRPWSITEDSCAKPTPVPERPGYLGLVGDGFHPSTLYCNKDLHVEQVERTERQCPSRYNLAGHGVSRVAGTSVEPRSATPEGQPYEASEDPETVGVERRAPSSLGFPLLGRGCRTDCVGVLQGTSGSLTLPYTNANSTLHNAAVHSPLTHATESQRSSFSAGSLAFPPLVSSTSEMSQDQCVLAHSCTPRGSDSSSVSSSGAASAVLGAPRLWPSLQRTVREVGTMTPRSEFRDVGVQTGSGAPPTSPTVPSSKLLPPASSWSSDAGEGTGAPGSSGGGGVGVGGVGGRSPMRDVEWDDEGMTWEVYGAAVDPEELGQAIQKHLDLQIKESTATETADPEGKGQGDPKEDGGEEGKASEDGPQENGKKKRKVGLRMSLRGPRCCSRSGAVGD</sequence>
<feature type="compositionally biased region" description="Acidic residues" evidence="2">
    <location>
        <begin position="36"/>
        <end position="45"/>
    </location>
</feature>
<evidence type="ECO:0000313" key="4">
    <source>
        <dbReference type="Proteomes" id="UP000515152"/>
    </source>
</evidence>
<feature type="compositionally biased region" description="Gly residues" evidence="2">
    <location>
        <begin position="402"/>
        <end position="422"/>
    </location>
</feature>
<protein>
    <submittedName>
        <fullName evidence="5">Uncharacterized protein LOC122128690</fullName>
    </submittedName>
</protein>